<accession>G4TBF7</accession>
<dbReference type="HOGENOM" id="CLU_009652_0_0_1"/>
<evidence type="ECO:0000256" key="3">
    <source>
        <dbReference type="ARBA" id="ARBA00023242"/>
    </source>
</evidence>
<dbReference type="Proteomes" id="UP000007148">
    <property type="component" value="Unassembled WGS sequence"/>
</dbReference>
<feature type="region of interest" description="Disordered" evidence="4">
    <location>
        <begin position="726"/>
        <end position="773"/>
    </location>
</feature>
<dbReference type="GO" id="GO:0031047">
    <property type="term" value="P:regulatory ncRNA-mediated gene silencing"/>
    <property type="evidence" value="ECO:0007669"/>
    <property type="project" value="UniProtKB-ARBA"/>
</dbReference>
<dbReference type="GO" id="GO:0016604">
    <property type="term" value="C:nuclear body"/>
    <property type="evidence" value="ECO:0007669"/>
    <property type="project" value="TreeGrafter"/>
</dbReference>
<evidence type="ECO:0000259" key="5">
    <source>
        <dbReference type="PROSITE" id="PS00028"/>
    </source>
</evidence>
<dbReference type="InterPro" id="IPR039727">
    <property type="entry name" value="SE/Ars2"/>
</dbReference>
<keyword evidence="3" id="KW-0539">Nucleus</keyword>
<organism evidence="6 7">
    <name type="scientific">Serendipita indica (strain DSM 11827)</name>
    <name type="common">Root endophyte fungus</name>
    <name type="synonym">Piriformospora indica</name>
    <dbReference type="NCBI Taxonomy" id="1109443"/>
    <lineage>
        <taxon>Eukaryota</taxon>
        <taxon>Fungi</taxon>
        <taxon>Dikarya</taxon>
        <taxon>Basidiomycota</taxon>
        <taxon>Agaricomycotina</taxon>
        <taxon>Agaricomycetes</taxon>
        <taxon>Sebacinales</taxon>
        <taxon>Serendipitaceae</taxon>
        <taxon>Serendipita</taxon>
    </lineage>
</organism>
<feature type="compositionally biased region" description="Low complexity" evidence="4">
    <location>
        <begin position="726"/>
        <end position="739"/>
    </location>
</feature>
<dbReference type="InterPro" id="IPR007042">
    <property type="entry name" value="SERRATE/Ars2_C"/>
</dbReference>
<dbReference type="PROSITE" id="PS00028">
    <property type="entry name" value="ZINC_FINGER_C2H2_1"/>
    <property type="match status" value="1"/>
</dbReference>
<keyword evidence="7" id="KW-1185">Reference proteome</keyword>
<protein>
    <recommendedName>
        <fullName evidence="5">C2H2-type domain-containing protein</fullName>
    </recommendedName>
</protein>
<name>G4TBF7_SERID</name>
<evidence type="ECO:0000313" key="6">
    <source>
        <dbReference type="EMBL" id="CCA68669.1"/>
    </source>
</evidence>
<dbReference type="EMBL" id="CAFZ01000037">
    <property type="protein sequence ID" value="CCA68669.1"/>
    <property type="molecule type" value="Genomic_DNA"/>
</dbReference>
<feature type="compositionally biased region" description="Basic and acidic residues" evidence="4">
    <location>
        <begin position="49"/>
        <end position="77"/>
    </location>
</feature>
<dbReference type="PANTHER" id="PTHR13165">
    <property type="entry name" value="ARSENITE-RESISTANCE PROTEIN 2"/>
    <property type="match status" value="1"/>
</dbReference>
<reference evidence="6 7" key="1">
    <citation type="journal article" date="2011" name="PLoS Pathog.">
        <title>Endophytic Life Strategies Decoded by Genome and Transcriptome Analyses of the Mutualistic Root Symbiont Piriformospora indica.</title>
        <authorList>
            <person name="Zuccaro A."/>
            <person name="Lahrmann U."/>
            <person name="Guldener U."/>
            <person name="Langen G."/>
            <person name="Pfiffi S."/>
            <person name="Biedenkopf D."/>
            <person name="Wong P."/>
            <person name="Samans B."/>
            <person name="Grimm C."/>
            <person name="Basiewicz M."/>
            <person name="Murat C."/>
            <person name="Martin F."/>
            <person name="Kogel K.H."/>
        </authorList>
    </citation>
    <scope>NUCLEOTIDE SEQUENCE [LARGE SCALE GENOMIC DNA]</scope>
    <source>
        <strain evidence="6 7">DSM 11827</strain>
    </source>
</reference>
<dbReference type="OMA" id="HLRMCEE"/>
<feature type="region of interest" description="Disordered" evidence="4">
    <location>
        <begin position="482"/>
        <end position="502"/>
    </location>
</feature>
<dbReference type="PANTHER" id="PTHR13165:SF0">
    <property type="entry name" value="SERRATE RNA EFFECTOR MOLECULE HOMOLOG"/>
    <property type="match status" value="1"/>
</dbReference>
<dbReference type="Pfam" id="PF12066">
    <property type="entry name" value="SERRATE_Ars2_N"/>
    <property type="match status" value="1"/>
</dbReference>
<comment type="caution">
    <text evidence="6">The sequence shown here is derived from an EMBL/GenBank/DDBJ whole genome shotgun (WGS) entry which is preliminary data.</text>
</comment>
<dbReference type="InterPro" id="IPR013087">
    <property type="entry name" value="Znf_C2H2_type"/>
</dbReference>
<dbReference type="STRING" id="1109443.G4TBF7"/>
<dbReference type="AlphaFoldDB" id="G4TBF7"/>
<gene>
    <name evidence="6" type="ORF">PIIN_02534</name>
</gene>
<feature type="domain" description="C2H2-type" evidence="5">
    <location>
        <begin position="553"/>
        <end position="574"/>
    </location>
</feature>
<evidence type="ECO:0000256" key="1">
    <source>
        <dbReference type="ARBA" id="ARBA00004123"/>
    </source>
</evidence>
<proteinExistence type="inferred from homology"/>
<comment type="subcellular location">
    <subcellularLocation>
        <location evidence="1">Nucleus</location>
    </subcellularLocation>
</comment>
<feature type="compositionally biased region" description="Basic and acidic residues" evidence="4">
    <location>
        <begin position="749"/>
        <end position="761"/>
    </location>
</feature>
<dbReference type="InParanoid" id="G4TBF7"/>
<dbReference type="eggNOG" id="KOG2295">
    <property type="taxonomic scope" value="Eukaryota"/>
</dbReference>
<dbReference type="GO" id="GO:0016070">
    <property type="term" value="P:RNA metabolic process"/>
    <property type="evidence" value="ECO:0007669"/>
    <property type="project" value="UniProtKB-ARBA"/>
</dbReference>
<feature type="region of interest" description="Disordered" evidence="4">
    <location>
        <begin position="217"/>
        <end position="238"/>
    </location>
</feature>
<dbReference type="OrthoDB" id="342064at2759"/>
<feature type="region of interest" description="Disordered" evidence="4">
    <location>
        <begin position="630"/>
        <end position="699"/>
    </location>
</feature>
<evidence type="ECO:0000313" key="7">
    <source>
        <dbReference type="Proteomes" id="UP000007148"/>
    </source>
</evidence>
<dbReference type="Pfam" id="PF04959">
    <property type="entry name" value="ARS2"/>
    <property type="match status" value="1"/>
</dbReference>
<comment type="similarity">
    <text evidence="2">Belongs to the ARS2 family.</text>
</comment>
<evidence type="ECO:0000256" key="4">
    <source>
        <dbReference type="SAM" id="MobiDB-lite"/>
    </source>
</evidence>
<feature type="region of interest" description="Disordered" evidence="4">
    <location>
        <begin position="1"/>
        <end position="87"/>
    </location>
</feature>
<dbReference type="FunCoup" id="G4TBF7">
    <property type="interactions" value="18"/>
</dbReference>
<feature type="compositionally biased region" description="Basic and acidic residues" evidence="4">
    <location>
        <begin position="642"/>
        <end position="665"/>
    </location>
</feature>
<dbReference type="InterPro" id="IPR021933">
    <property type="entry name" value="SERRATE/Ars2_N"/>
</dbReference>
<evidence type="ECO:0000256" key="2">
    <source>
        <dbReference type="ARBA" id="ARBA00005407"/>
    </source>
</evidence>
<sequence>MHVLRRGSPEYRPVDGSPGGDYDRRHGTRGLSPEWNEPKRKRSLSPADRYVRPRYDDTGYYGRDRHGERARSPDRRGPRNAPQDPAMRDTLVSFKQYSDWFKFAHPELLHEDVGTSLPDGVTSDKKDISIVKMRYDEYRRNFIRKQYQYMFEYHRKHAWFIEKYDSGDRYADMRTRVRQQGWRGAISHFIDRMEAGNFDPSLHEDIGTSVPRTRVDEDETMDDQGQTVSDLPSLPTKKAGPGEVMVAPAFPQLMIRTIPPDVGRLQLEEILVTLQGFKHVAIGDPVQKRAFNRVGWIAFDSQADVDAAVHALESKRISNMRLMVTPTSEPFVGKIRYTPPAASKLSRMEKDLEQAKRLAAILEAQAAEVAAYKPLFPVGAPLSSEPPSGEVSIVPIDATAEPGNLDVSRGTKAVEERIEKLVCEVLDTDEDGNPDYAKKVALSLDIYLAYLREAFHCCYYCVVVADHAEELIRKCIKHERREDVQQENSAQQEPQSHEYSEDRWAENLDHKLACLLDQSGVDPAEYGGTRLEDERPRMTAEHISKQEEGKWRCQICTKLFKASEFVEKHVVNKHPEIIKPKMDEVRIVRVHRIRANVTQWKLFNSFVLDPQHILPMSSVPVNATGYTSLPPQAYGLPPDWRPPYRDPSRFDSRNGRDSRDRDRRSMHTGRGPYRRSPSPTAFPPPIRFTMDTNNSAGEGNGTLVLPIGIGLPAKPVDAVSAMSRSAPSSSSLIGRLSGAPLPPPPGAKPDPRSRVSYRDLDQVESSEDVALQY</sequence>